<dbReference type="Pfam" id="PF05726">
    <property type="entry name" value="Pirin_C"/>
    <property type="match status" value="1"/>
</dbReference>
<dbReference type="InterPro" id="IPR014710">
    <property type="entry name" value="RmlC-like_jellyroll"/>
</dbReference>
<dbReference type="EMBL" id="VLLG01000003">
    <property type="protein sequence ID" value="TWI88748.1"/>
    <property type="molecule type" value="Genomic_DNA"/>
</dbReference>
<comment type="cofactor">
    <cofactor evidence="2">
        <name>Fe cation</name>
        <dbReference type="ChEBI" id="CHEBI:24875"/>
    </cofactor>
    <text evidence="2">Binds 1 Fe cation per subunit.</text>
</comment>
<dbReference type="Gene3D" id="2.60.120.10">
    <property type="entry name" value="Jelly Rolls"/>
    <property type="match status" value="2"/>
</dbReference>
<feature type="binding site" evidence="2">
    <location>
        <position position="61"/>
    </location>
    <ligand>
        <name>Fe cation</name>
        <dbReference type="ChEBI" id="CHEBI:24875"/>
    </ligand>
</feature>
<gene>
    <name evidence="6" type="ORF">LX66_2834</name>
</gene>
<dbReference type="CDD" id="cd02247">
    <property type="entry name" value="cupin_pirin_C"/>
    <property type="match status" value="1"/>
</dbReference>
<feature type="binding site" evidence="2">
    <location>
        <position position="59"/>
    </location>
    <ligand>
        <name>Fe cation</name>
        <dbReference type="ChEBI" id="CHEBI:24875"/>
    </ligand>
</feature>
<feature type="domain" description="Pirin N-terminal" evidence="4">
    <location>
        <begin position="27"/>
        <end position="125"/>
    </location>
</feature>
<dbReference type="AlphaFoldDB" id="A0A562T652"/>
<reference evidence="6 7" key="1">
    <citation type="journal article" date="2013" name="Stand. Genomic Sci.">
        <title>Genomic Encyclopedia of Type Strains, Phase I: The one thousand microbial genomes (KMG-I) project.</title>
        <authorList>
            <person name="Kyrpides N.C."/>
            <person name="Woyke T."/>
            <person name="Eisen J.A."/>
            <person name="Garrity G."/>
            <person name="Lilburn T.G."/>
            <person name="Beck B.J."/>
            <person name="Whitman W.B."/>
            <person name="Hugenholtz P."/>
            <person name="Klenk H.P."/>
        </authorList>
    </citation>
    <scope>NUCLEOTIDE SEQUENCE [LARGE SCALE GENOMIC DNA]</scope>
    <source>
        <strain evidence="6 7">DSM 13484</strain>
    </source>
</reference>
<dbReference type="CDD" id="cd02909">
    <property type="entry name" value="cupin_pirin_N"/>
    <property type="match status" value="1"/>
</dbReference>
<evidence type="ECO:0000256" key="3">
    <source>
        <dbReference type="RuleBase" id="RU003457"/>
    </source>
</evidence>
<evidence type="ECO:0000256" key="1">
    <source>
        <dbReference type="ARBA" id="ARBA00008416"/>
    </source>
</evidence>
<feature type="binding site" evidence="2">
    <location>
        <position position="103"/>
    </location>
    <ligand>
        <name>Fe cation</name>
        <dbReference type="ChEBI" id="CHEBI:24875"/>
    </ligand>
</feature>
<dbReference type="InterPro" id="IPR053186">
    <property type="entry name" value="QDO-related"/>
</dbReference>
<evidence type="ECO:0008006" key="8">
    <source>
        <dbReference type="Google" id="ProtNLM"/>
    </source>
</evidence>
<dbReference type="OrthoDB" id="321327at2"/>
<dbReference type="PANTHER" id="PTHR43594">
    <property type="entry name" value="QUERCETIN 2,3-DIOXYGENASE"/>
    <property type="match status" value="1"/>
</dbReference>
<feature type="domain" description="Pirin C-terminal" evidence="5">
    <location>
        <begin position="188"/>
        <end position="282"/>
    </location>
</feature>
<keyword evidence="2" id="KW-0408">Iron</keyword>
<name>A0A562T652_CHIJA</name>
<comment type="caution">
    <text evidence="6">The sequence shown here is derived from an EMBL/GenBank/DDBJ whole genome shotgun (WGS) entry which is preliminary data.</text>
</comment>
<keyword evidence="7" id="KW-1185">Reference proteome</keyword>
<dbReference type="SUPFAM" id="SSF51182">
    <property type="entry name" value="RmlC-like cupins"/>
    <property type="match status" value="1"/>
</dbReference>
<dbReference type="PIRSF" id="PIRSF006232">
    <property type="entry name" value="Pirin"/>
    <property type="match status" value="1"/>
</dbReference>
<dbReference type="InterPro" id="IPR012093">
    <property type="entry name" value="Pirin"/>
</dbReference>
<comment type="similarity">
    <text evidence="1 3">Belongs to the pirin family.</text>
</comment>
<evidence type="ECO:0000259" key="5">
    <source>
        <dbReference type="Pfam" id="PF05726"/>
    </source>
</evidence>
<dbReference type="PANTHER" id="PTHR43594:SF1">
    <property type="entry name" value="QUERCETIN 2,3-DIOXYGENASE PA2418-RELATED"/>
    <property type="match status" value="1"/>
</dbReference>
<dbReference type="InterPro" id="IPR011051">
    <property type="entry name" value="RmlC_Cupin_sf"/>
</dbReference>
<sequence>MYKQIEHILEGREKHIGDDTILQSLPHKDFRFASPFVVLHHLPARSYPAGSPPERLHPHPHRGFAPVTFMFQGEGYHKDSLGNSGILEAGGVQWMFAGSGLLHSEGPSKAFLEKGGDYELVQLWVNVPARHKMEAPFYQHASHAQMPAISKDAGIRLHLASGTYQQLTGPVNRSFTPVTAIFGSMDINKTVRFPATVGDWTLLYVVDGAVIINDRQTVNKQHLVIFSKAGTEITVTAREQCRLLYLCATPIDEPVAAKGNFVMNTLEEIAQAEADFAAGKFGELDE</sequence>
<evidence type="ECO:0000313" key="7">
    <source>
        <dbReference type="Proteomes" id="UP000316778"/>
    </source>
</evidence>
<dbReference type="Pfam" id="PF02678">
    <property type="entry name" value="Pirin"/>
    <property type="match status" value="1"/>
</dbReference>
<evidence type="ECO:0000259" key="4">
    <source>
        <dbReference type="Pfam" id="PF02678"/>
    </source>
</evidence>
<organism evidence="6 7">
    <name type="scientific">Chitinophaga japonensis</name>
    <name type="common">Flexibacter japonensis</name>
    <dbReference type="NCBI Taxonomy" id="104662"/>
    <lineage>
        <taxon>Bacteria</taxon>
        <taxon>Pseudomonadati</taxon>
        <taxon>Bacteroidota</taxon>
        <taxon>Chitinophagia</taxon>
        <taxon>Chitinophagales</taxon>
        <taxon>Chitinophagaceae</taxon>
        <taxon>Chitinophaga</taxon>
    </lineage>
</organism>
<keyword evidence="2" id="KW-0479">Metal-binding</keyword>
<proteinExistence type="inferred from homology"/>
<dbReference type="RefSeq" id="WP_145714534.1">
    <property type="nucleotide sequence ID" value="NZ_BAAAFY010000001.1"/>
</dbReference>
<evidence type="ECO:0000313" key="6">
    <source>
        <dbReference type="EMBL" id="TWI88748.1"/>
    </source>
</evidence>
<accession>A0A562T652</accession>
<dbReference type="InterPro" id="IPR003829">
    <property type="entry name" value="Pirin_N_dom"/>
</dbReference>
<dbReference type="InterPro" id="IPR008778">
    <property type="entry name" value="Pirin_C_dom"/>
</dbReference>
<feature type="binding site" evidence="2">
    <location>
        <position position="105"/>
    </location>
    <ligand>
        <name>Fe cation</name>
        <dbReference type="ChEBI" id="CHEBI:24875"/>
    </ligand>
</feature>
<dbReference type="GO" id="GO:0046872">
    <property type="term" value="F:metal ion binding"/>
    <property type="evidence" value="ECO:0007669"/>
    <property type="project" value="UniProtKB-KW"/>
</dbReference>
<evidence type="ECO:0000256" key="2">
    <source>
        <dbReference type="PIRSR" id="PIRSR006232-1"/>
    </source>
</evidence>
<dbReference type="Proteomes" id="UP000316778">
    <property type="component" value="Unassembled WGS sequence"/>
</dbReference>
<protein>
    <recommendedName>
        <fullName evidence="8">Pirin family protein</fullName>
    </recommendedName>
</protein>